<name>A0A1I7NGR0_9HYPH</name>
<sequence length="227" mass="25354">MCARYSLTSPAEAVRAFFRAPSVEDFPPRYNIAPSQPVLIARNDVHNRPELQLVRWGLIPSWLRDPKTLGSPLINARAETAAEKPAFRGGMRHRRCLVPTTGFYEWTGQRGARRPHLIRLKDQELFALAGIWEGWLGADGSEIETMAILTTAANDEMARLHDRMPVILDQADFDRWLDCRPGSAEGVLDLLKPYGAGRLSATAVNPKLNDARAEGPELQQPEFSTLL</sequence>
<protein>
    <recommendedName>
        <fullName evidence="8">Abasic site processing protein</fullName>
        <ecNumber evidence="8">3.4.-.-</ecNumber>
    </recommendedName>
</protein>
<dbReference type="Gene3D" id="3.90.1680.10">
    <property type="entry name" value="SOS response associated peptidase-like"/>
    <property type="match status" value="1"/>
</dbReference>
<dbReference type="SUPFAM" id="SSF143081">
    <property type="entry name" value="BB1717-like"/>
    <property type="match status" value="1"/>
</dbReference>
<evidence type="ECO:0000256" key="1">
    <source>
        <dbReference type="ARBA" id="ARBA00008136"/>
    </source>
</evidence>
<dbReference type="PANTHER" id="PTHR13604">
    <property type="entry name" value="DC12-RELATED"/>
    <property type="match status" value="1"/>
</dbReference>
<keyword evidence="3" id="KW-0227">DNA damage</keyword>
<keyword evidence="5" id="KW-0190">Covalent protein-DNA linkage</keyword>
<dbReference type="GO" id="GO:0006508">
    <property type="term" value="P:proteolysis"/>
    <property type="evidence" value="ECO:0007669"/>
    <property type="project" value="UniProtKB-KW"/>
</dbReference>
<proteinExistence type="inferred from homology"/>
<evidence type="ECO:0000256" key="3">
    <source>
        <dbReference type="ARBA" id="ARBA00022763"/>
    </source>
</evidence>
<dbReference type="GO" id="GO:0003697">
    <property type="term" value="F:single-stranded DNA binding"/>
    <property type="evidence" value="ECO:0007669"/>
    <property type="project" value="InterPro"/>
</dbReference>
<evidence type="ECO:0000256" key="5">
    <source>
        <dbReference type="ARBA" id="ARBA00023124"/>
    </source>
</evidence>
<evidence type="ECO:0000256" key="6">
    <source>
        <dbReference type="ARBA" id="ARBA00023125"/>
    </source>
</evidence>
<dbReference type="EC" id="3.4.-.-" evidence="8"/>
<dbReference type="InterPro" id="IPR003738">
    <property type="entry name" value="SRAP"/>
</dbReference>
<dbReference type="GO" id="GO:0008233">
    <property type="term" value="F:peptidase activity"/>
    <property type="evidence" value="ECO:0007669"/>
    <property type="project" value="UniProtKB-KW"/>
</dbReference>
<dbReference type="GO" id="GO:0106300">
    <property type="term" value="P:protein-DNA covalent cross-linking repair"/>
    <property type="evidence" value="ECO:0007669"/>
    <property type="project" value="InterPro"/>
</dbReference>
<keyword evidence="4 8" id="KW-0378">Hydrolase</keyword>
<dbReference type="RefSeq" id="WP_092867657.1">
    <property type="nucleotide sequence ID" value="NZ_FPCH01000002.1"/>
</dbReference>
<evidence type="ECO:0000256" key="2">
    <source>
        <dbReference type="ARBA" id="ARBA00022670"/>
    </source>
</evidence>
<gene>
    <name evidence="9" type="ORF">SAMN04488557_2133</name>
</gene>
<evidence type="ECO:0000256" key="8">
    <source>
        <dbReference type="RuleBase" id="RU364100"/>
    </source>
</evidence>
<dbReference type="STRING" id="51670.SAMN04488557_2133"/>
<dbReference type="Pfam" id="PF02586">
    <property type="entry name" value="SRAP"/>
    <property type="match status" value="1"/>
</dbReference>
<dbReference type="EMBL" id="FPCH01000002">
    <property type="protein sequence ID" value="SFV33852.1"/>
    <property type="molecule type" value="Genomic_DNA"/>
</dbReference>
<evidence type="ECO:0000256" key="7">
    <source>
        <dbReference type="ARBA" id="ARBA00023239"/>
    </source>
</evidence>
<organism evidence="9 10">
    <name type="scientific">Hyphomicrobium facile</name>
    <dbReference type="NCBI Taxonomy" id="51670"/>
    <lineage>
        <taxon>Bacteria</taxon>
        <taxon>Pseudomonadati</taxon>
        <taxon>Pseudomonadota</taxon>
        <taxon>Alphaproteobacteria</taxon>
        <taxon>Hyphomicrobiales</taxon>
        <taxon>Hyphomicrobiaceae</taxon>
        <taxon>Hyphomicrobium</taxon>
    </lineage>
</organism>
<dbReference type="GO" id="GO:0016829">
    <property type="term" value="F:lyase activity"/>
    <property type="evidence" value="ECO:0007669"/>
    <property type="project" value="UniProtKB-KW"/>
</dbReference>
<dbReference type="AlphaFoldDB" id="A0A1I7NGR0"/>
<reference evidence="10" key="1">
    <citation type="submission" date="2016-10" db="EMBL/GenBank/DDBJ databases">
        <authorList>
            <person name="Varghese N."/>
            <person name="Submissions S."/>
        </authorList>
    </citation>
    <scope>NUCLEOTIDE SEQUENCE [LARGE SCALE GENOMIC DNA]</scope>
    <source>
        <strain evidence="10">DSM 1565</strain>
    </source>
</reference>
<keyword evidence="7" id="KW-0456">Lyase</keyword>
<comment type="similarity">
    <text evidence="1 8">Belongs to the SOS response-associated peptidase family.</text>
</comment>
<dbReference type="InterPro" id="IPR036590">
    <property type="entry name" value="SRAP-like"/>
</dbReference>
<accession>A0A1I7NGR0</accession>
<evidence type="ECO:0000256" key="4">
    <source>
        <dbReference type="ARBA" id="ARBA00022801"/>
    </source>
</evidence>
<evidence type="ECO:0000313" key="9">
    <source>
        <dbReference type="EMBL" id="SFV33852.1"/>
    </source>
</evidence>
<evidence type="ECO:0000313" key="10">
    <source>
        <dbReference type="Proteomes" id="UP000199423"/>
    </source>
</evidence>
<keyword evidence="2 8" id="KW-0645">Protease</keyword>
<dbReference type="PANTHER" id="PTHR13604:SF0">
    <property type="entry name" value="ABASIC SITE PROCESSING PROTEIN HMCES"/>
    <property type="match status" value="1"/>
</dbReference>
<dbReference type="Proteomes" id="UP000199423">
    <property type="component" value="Unassembled WGS sequence"/>
</dbReference>
<keyword evidence="10" id="KW-1185">Reference proteome</keyword>
<dbReference type="OrthoDB" id="9782620at2"/>
<keyword evidence="6" id="KW-0238">DNA-binding</keyword>